<dbReference type="Pfam" id="PF12854">
    <property type="entry name" value="PPR_1"/>
    <property type="match status" value="1"/>
</dbReference>
<dbReference type="InterPro" id="IPR014729">
    <property type="entry name" value="Rossmann-like_a/b/a_fold"/>
</dbReference>
<feature type="repeat" description="PPR" evidence="10">
    <location>
        <begin position="941"/>
        <end position="975"/>
    </location>
</feature>
<dbReference type="GO" id="GO:0003913">
    <property type="term" value="F:DNA photolyase activity"/>
    <property type="evidence" value="ECO:0007669"/>
    <property type="project" value="InterPro"/>
</dbReference>
<dbReference type="Gene3D" id="1.10.579.10">
    <property type="entry name" value="DNA Cyclobutane Dipyrimidine Photolyase, subunit A, domain 3"/>
    <property type="match status" value="1"/>
</dbReference>
<dbReference type="SMR" id="A0A6P6GB90"/>
<feature type="repeat" description="PPR" evidence="10">
    <location>
        <begin position="692"/>
        <end position="726"/>
    </location>
</feature>
<reference evidence="13" key="1">
    <citation type="submission" date="2025-08" db="UniProtKB">
        <authorList>
            <consortium name="RefSeq"/>
        </authorList>
    </citation>
    <scope>IDENTIFICATION</scope>
    <source>
        <tissue evidence="13">Seedling</tissue>
    </source>
</reference>
<dbReference type="InterPro" id="IPR014133">
    <property type="entry name" value="Cry_DASH"/>
</dbReference>
<keyword evidence="5" id="KW-0677">Repeat</keyword>
<gene>
    <name evidence="13" type="primary">LOC107420781</name>
</gene>
<dbReference type="SUPFAM" id="SSF52425">
    <property type="entry name" value="Cryptochrome/photolyase, N-terminal domain"/>
    <property type="match status" value="1"/>
</dbReference>
<dbReference type="Pfam" id="PF03441">
    <property type="entry name" value="FAD_binding_7"/>
    <property type="match status" value="1"/>
</dbReference>
<dbReference type="SUPFAM" id="SSF81901">
    <property type="entry name" value="HCP-like"/>
    <property type="match status" value="1"/>
</dbReference>
<feature type="binding site" evidence="8">
    <location>
        <begin position="357"/>
        <end position="361"/>
    </location>
    <ligand>
        <name>FAD</name>
        <dbReference type="ChEBI" id="CHEBI:57692"/>
    </ligand>
</feature>
<evidence type="ECO:0000256" key="8">
    <source>
        <dbReference type="PIRSR" id="PIRSR602081-1"/>
    </source>
</evidence>
<feature type="site" description="Electron transfer via tryptophanyl radical" evidence="9">
    <location>
        <position position="481"/>
    </location>
</feature>
<feature type="repeat" description="PPR" evidence="10">
    <location>
        <begin position="727"/>
        <end position="761"/>
    </location>
</feature>
<keyword evidence="12" id="KW-1185">Reference proteome</keyword>
<evidence type="ECO:0000313" key="12">
    <source>
        <dbReference type="Proteomes" id="UP001652623"/>
    </source>
</evidence>
<dbReference type="PROSITE" id="PS51645">
    <property type="entry name" value="PHR_CRY_ALPHA_BETA"/>
    <property type="match status" value="1"/>
</dbReference>
<feature type="repeat" description="PPR" evidence="10">
    <location>
        <begin position="906"/>
        <end position="940"/>
    </location>
</feature>
<dbReference type="PROSITE" id="PS51375">
    <property type="entry name" value="PPR"/>
    <property type="match status" value="11"/>
</dbReference>
<comment type="cofactor">
    <cofactor evidence="8">
        <name>FAD</name>
        <dbReference type="ChEBI" id="CHEBI:57692"/>
    </cofactor>
    <text evidence="8">Binds 1 FAD per subunit.</text>
</comment>
<dbReference type="Proteomes" id="UP001652623">
    <property type="component" value="Chromosome 5"/>
</dbReference>
<dbReference type="PANTHER" id="PTHR47938:SF35">
    <property type="entry name" value="PENTATRICOPEPTIDE REPEAT-CONTAINING PROTEIN 4, MITOCHONDRIAL-RELATED"/>
    <property type="match status" value="1"/>
</dbReference>
<dbReference type="RefSeq" id="XP_024930950.3">
    <property type="nucleotide sequence ID" value="XM_025075182.3"/>
</dbReference>
<evidence type="ECO:0000256" key="4">
    <source>
        <dbReference type="ARBA" id="ARBA00022630"/>
    </source>
</evidence>
<feature type="repeat" description="PPR" evidence="10">
    <location>
        <begin position="762"/>
        <end position="796"/>
    </location>
</feature>
<feature type="binding site" evidence="8">
    <location>
        <begin position="397"/>
        <end position="404"/>
    </location>
    <ligand>
        <name>FAD</name>
        <dbReference type="ChEBI" id="CHEBI:57692"/>
    </ligand>
</feature>
<feature type="site" description="Electron transfer via tryptophanyl radical" evidence="9">
    <location>
        <position position="428"/>
    </location>
</feature>
<dbReference type="Pfam" id="PF00875">
    <property type="entry name" value="DNA_photolyase"/>
    <property type="match status" value="1"/>
</dbReference>
<feature type="repeat" description="PPR" evidence="10">
    <location>
        <begin position="871"/>
        <end position="905"/>
    </location>
</feature>
<dbReference type="SUPFAM" id="SSF48173">
    <property type="entry name" value="Cryptochrome/photolyase FAD-binding domain"/>
    <property type="match status" value="1"/>
</dbReference>
<protein>
    <submittedName>
        <fullName evidence="13">Pentatricopeptide repeat-containing protein At5g24830 isoform X1</fullName>
    </submittedName>
</protein>
<dbReference type="Pfam" id="PF13041">
    <property type="entry name" value="PPR_2"/>
    <property type="match status" value="4"/>
</dbReference>
<evidence type="ECO:0000256" key="6">
    <source>
        <dbReference type="ARBA" id="ARBA00022827"/>
    </source>
</evidence>
<evidence type="ECO:0000259" key="11">
    <source>
        <dbReference type="PROSITE" id="PS51645"/>
    </source>
</evidence>
<keyword evidence="7" id="KW-0157">Chromophore</keyword>
<evidence type="ECO:0000256" key="9">
    <source>
        <dbReference type="PIRSR" id="PIRSR602081-2"/>
    </source>
</evidence>
<sequence>MATLHSSFSFPSFSLSLKKLINPSPKPTSASFSSFLIYSANLNRLPAMNSGSVPQQPVRSASSTVYKVPDMETDQMDRVAEQAFQRYSSSSANRSGNGVAIVWFRNDLRVLDNEVLYKAWISSQAVLPVYCIDPRLFGTTYYFGFPKTGALRAQFLMECLADLKKNLMKNGLNLLIQHGKPEEILPSLAKTFGAHTVYAQKETCSEELNVERLVRKSLKQVVLQSSPEQPNRSNSILSPKLQLIWGATLYHIDDLPFYTSSLPDVFTQFRKAVEAKSTIRGCVRIPKSLGPPPSIDDWGSIPSVDQFGLHLQNVSKGMKFIGGESAALSRVHEYFWKKDLLKIYKDTRNGMLGPDYSTKFSTWLGSGSLSPRFIHEEVKRYESERLANNSTYWVLFELIWRDYFRFLSIKYGNSLFHLGGPRKVELRWSQDKNLFESWRDGHTGYPLIDANMIELSTTGFMSNRGRQIVCSFLVRDMGIDWRMGAEWFETCLLDYDPCSNYGNWTYGAGVGNDPREDRYFSNPKQLAIACGESSPSHLVLLGFVNRTLDSIKRNIAQIFANVFCSQTNNAVDARTCGNADLLPFKLEDFMTKFGEKYQLSAEDWFSENKNLNDKQDPHAVFNVLDVMLKDNLERLKMMRESISLANMNCQGWTFEANYLETAEIIKDLCLYGKLGTALWLRRKLMQKGVVFDVFTHNYLINGLCKTGDLDKADELIKEMSEQGPSPNCATYNTFINGYCLINNVDKVLDLFSTMANKGIKPNRVTCNILVHALCKKGHLEDAKKHLEEILDDDNDKTASDKIISSTILMDGYFKNGKMVQAKSVWDNVVQMDTQVDVVAYNVLINGFCSSQEIHLAFGYFCEMIKRGLLPDVFTYNTLISGLCKIGKFDEASYIHGIMSKIGIIPDQMSYKSLIQGLCINGVVVRANELLLGMLEKSMVPEPLIWNLIIDCYGRCGNLGKAFSTKNQMLIYGVKPNVYTYNALIYAQVKEGNITNAVSLKQEMHSYGLLPDVVTYNLLIGAACNSQNIEWALHLLDEMLMLGCEPDIITYTELIRGHCIKDNMKEAEELLRKMHNSGMPIDDVPYKILVKKYCKMRKPDKVFDLYYKWMERKRA</sequence>
<feature type="repeat" description="PPR" evidence="10">
    <location>
        <begin position="836"/>
        <end position="870"/>
    </location>
</feature>
<dbReference type="InterPro" id="IPR005101">
    <property type="entry name" value="Cryptochr/Photolyase_FAD-bd"/>
</dbReference>
<dbReference type="NCBIfam" id="TIGR02765">
    <property type="entry name" value="crypto_DASH"/>
    <property type="match status" value="1"/>
</dbReference>
<feature type="repeat" description="PPR" evidence="10">
    <location>
        <begin position="976"/>
        <end position="1010"/>
    </location>
</feature>
<feature type="repeat" description="PPR" evidence="10">
    <location>
        <begin position="1081"/>
        <end position="1114"/>
    </location>
</feature>
<dbReference type="InterPro" id="IPR006050">
    <property type="entry name" value="DNA_photolyase_N"/>
</dbReference>
<dbReference type="InterPro" id="IPR002081">
    <property type="entry name" value="Cryptochrome/DNA_photolyase_1"/>
</dbReference>
<dbReference type="InterPro" id="IPR011990">
    <property type="entry name" value="TPR-like_helical_dom_sf"/>
</dbReference>
<dbReference type="InterPro" id="IPR036134">
    <property type="entry name" value="Crypto/Photolyase_FAD-like_sf"/>
</dbReference>
<dbReference type="GO" id="GO:0006281">
    <property type="term" value="P:DNA repair"/>
    <property type="evidence" value="ECO:0007669"/>
    <property type="project" value="InterPro"/>
</dbReference>
<dbReference type="PRINTS" id="PR00147">
    <property type="entry name" value="DNAPHOTLYASE"/>
</dbReference>
<keyword evidence="4 8" id="KW-0285">Flavoprotein</keyword>
<feature type="repeat" description="PPR" evidence="10">
    <location>
        <begin position="1011"/>
        <end position="1045"/>
    </location>
</feature>
<feature type="binding site" evidence="8">
    <location>
        <position position="344"/>
    </location>
    <ligand>
        <name>FAD</name>
        <dbReference type="ChEBI" id="CHEBI:57692"/>
    </ligand>
</feature>
<comment type="similarity">
    <text evidence="2">Belongs to the DNA photolyase class-1 family.</text>
</comment>
<proteinExistence type="inferred from homology"/>
<dbReference type="Gene3D" id="3.40.50.620">
    <property type="entry name" value="HUPs"/>
    <property type="match status" value="1"/>
</dbReference>
<evidence type="ECO:0000256" key="5">
    <source>
        <dbReference type="ARBA" id="ARBA00022737"/>
    </source>
</evidence>
<accession>A0A6P6GB90</accession>
<feature type="site" description="Electron transfer via tryptophanyl radical" evidence="9">
    <location>
        <position position="504"/>
    </location>
</feature>
<dbReference type="AlphaFoldDB" id="A0A6P6GB90"/>
<evidence type="ECO:0000256" key="10">
    <source>
        <dbReference type="PROSITE-ProRule" id="PRU00708"/>
    </source>
</evidence>
<dbReference type="Gene3D" id="1.25.40.10">
    <property type="entry name" value="Tetratricopeptide repeat domain"/>
    <property type="match status" value="5"/>
</dbReference>
<evidence type="ECO:0000256" key="3">
    <source>
        <dbReference type="ARBA" id="ARBA00007626"/>
    </source>
</evidence>
<comment type="similarity">
    <text evidence="3">Belongs to the PPR family. P subfamily.</text>
</comment>
<feature type="binding site" evidence="8">
    <location>
        <begin position="494"/>
        <end position="496"/>
    </location>
    <ligand>
        <name>FAD</name>
        <dbReference type="ChEBI" id="CHEBI:57692"/>
    </ligand>
</feature>
<organism evidence="12 13">
    <name type="scientific">Ziziphus jujuba</name>
    <name type="common">Chinese jujube</name>
    <name type="synonym">Ziziphus sativa</name>
    <dbReference type="NCBI Taxonomy" id="326968"/>
    <lineage>
        <taxon>Eukaryota</taxon>
        <taxon>Viridiplantae</taxon>
        <taxon>Streptophyta</taxon>
        <taxon>Embryophyta</taxon>
        <taxon>Tracheophyta</taxon>
        <taxon>Spermatophyta</taxon>
        <taxon>Magnoliopsida</taxon>
        <taxon>eudicotyledons</taxon>
        <taxon>Gunneridae</taxon>
        <taxon>Pentapetalae</taxon>
        <taxon>rosids</taxon>
        <taxon>fabids</taxon>
        <taxon>Rosales</taxon>
        <taxon>Rhamnaceae</taxon>
        <taxon>Paliureae</taxon>
        <taxon>Ziziphus</taxon>
    </lineage>
</organism>
<dbReference type="GeneID" id="107420781"/>
<evidence type="ECO:0000256" key="1">
    <source>
        <dbReference type="ARBA" id="ARBA00001932"/>
    </source>
</evidence>
<dbReference type="Gene3D" id="1.25.40.80">
    <property type="match status" value="1"/>
</dbReference>
<dbReference type="NCBIfam" id="TIGR00756">
    <property type="entry name" value="PPR"/>
    <property type="match status" value="9"/>
</dbReference>
<dbReference type="InParanoid" id="A0A6P6GB90"/>
<dbReference type="Pfam" id="PF01535">
    <property type="entry name" value="PPR"/>
    <property type="match status" value="3"/>
</dbReference>
<dbReference type="InterPro" id="IPR036155">
    <property type="entry name" value="Crypto/Photolyase_N_sf"/>
</dbReference>
<keyword evidence="6 8" id="KW-0274">FAD</keyword>
<feature type="repeat" description="PPR" evidence="10">
    <location>
        <begin position="1046"/>
        <end position="1080"/>
    </location>
</feature>
<feature type="domain" description="Photolyase/cryptochrome alpha/beta" evidence="11">
    <location>
        <begin position="98"/>
        <end position="231"/>
    </location>
</feature>
<dbReference type="PANTHER" id="PTHR47938">
    <property type="entry name" value="RESPIRATORY COMPLEX I CHAPERONE (CIA84), PUTATIVE (AFU_ORTHOLOGUE AFUA_2G06020)-RELATED"/>
    <property type="match status" value="1"/>
</dbReference>
<dbReference type="InterPro" id="IPR002885">
    <property type="entry name" value="PPR_rpt"/>
</dbReference>
<name>A0A6P6GB90_ZIZJJ</name>
<comment type="cofactor">
    <cofactor evidence="1">
        <name>(6R)-5,10-methylene-5,6,7,8-tetrahydrofolate</name>
        <dbReference type="ChEBI" id="CHEBI:15636"/>
    </cofactor>
</comment>
<evidence type="ECO:0000256" key="2">
    <source>
        <dbReference type="ARBA" id="ARBA00005862"/>
    </source>
</evidence>
<evidence type="ECO:0000313" key="13">
    <source>
        <dbReference type="RefSeq" id="XP_024930950.3"/>
    </source>
</evidence>
<evidence type="ECO:0000256" key="7">
    <source>
        <dbReference type="ARBA" id="ARBA00022991"/>
    </source>
</evidence>